<protein>
    <recommendedName>
        <fullName evidence="2">MULE transposase domain-containing protein</fullName>
    </recommendedName>
</protein>
<name>A0A4Q1BI17_TREME</name>
<comment type="caution">
    <text evidence="3">The sequence shown here is derived from an EMBL/GenBank/DDBJ whole genome shotgun (WGS) entry which is preliminary data.</text>
</comment>
<feature type="region of interest" description="Disordered" evidence="1">
    <location>
        <begin position="1"/>
        <end position="22"/>
    </location>
</feature>
<dbReference type="STRING" id="5217.A0A4Q1BI17"/>
<accession>A0A4Q1BI17</accession>
<keyword evidence="4" id="KW-1185">Reference proteome</keyword>
<sequence length="529" mass="58595">MTFVPSISSRTNTASTSTPSTIDPKVTAQMVTSIGKLASHWIEQVAQFLTRDEDHKEQYKKQLEADFDPVTFGNSVYETLHGTPHPYLWNVNSVRAIEPAVVNDQVSQAEQNPSNMLVKGLPQSNHSTQWSESAEAVSGTRTESNALYNMNILAVAVTMEREGHPNISVTTSFGKGRLVYHHLYAQTTDPPSQSLQGPHKDLETMLADCGFTAHSVTQVKLIRKIKSDGGRFYPIHHQVSEGTPSTESEIIIPETQQDNSPSPSPPTSATPSRDIHSVSMSPGSPDDFFAPPTPLPGDPGENGEENSNSEPNIEEDEFGPHTCVPKLYHAPLTLPPQTSVNSARQKLEIMAKDKGFALVTDSSNQNSQTPQITSLLQEYIDQGFSVHQIIDLLKEHPDEPLITPADVSNFKWRYEKNQMSGRTATKGLFLRLEQEKRLSKGLVNSKNEALCLIYTTHKARALVLLCPTVLMMDCTYNTRRYRLPMLHITGMTATNLTFTAAIAFIDRETTDWYGVAIKSFLDLIGPLKH</sequence>
<dbReference type="Pfam" id="PF10551">
    <property type="entry name" value="MULE"/>
    <property type="match status" value="1"/>
</dbReference>
<evidence type="ECO:0000256" key="1">
    <source>
        <dbReference type="SAM" id="MobiDB-lite"/>
    </source>
</evidence>
<dbReference type="InterPro" id="IPR018289">
    <property type="entry name" value="MULE_transposase_dom"/>
</dbReference>
<evidence type="ECO:0000313" key="4">
    <source>
        <dbReference type="Proteomes" id="UP000289152"/>
    </source>
</evidence>
<dbReference type="VEuPathDB" id="FungiDB:TREMEDRAFT_65879"/>
<dbReference type="VEuPathDB" id="FungiDB:TREMEDRAFT_64361"/>
<dbReference type="AlphaFoldDB" id="A0A4Q1BI17"/>
<dbReference type="EMBL" id="SDIL01000073">
    <property type="protein sequence ID" value="RXK37262.1"/>
    <property type="molecule type" value="Genomic_DNA"/>
</dbReference>
<dbReference type="OrthoDB" id="3356549at2759"/>
<organism evidence="3 4">
    <name type="scientific">Tremella mesenterica</name>
    <name type="common">Jelly fungus</name>
    <dbReference type="NCBI Taxonomy" id="5217"/>
    <lineage>
        <taxon>Eukaryota</taxon>
        <taxon>Fungi</taxon>
        <taxon>Dikarya</taxon>
        <taxon>Basidiomycota</taxon>
        <taxon>Agaricomycotina</taxon>
        <taxon>Tremellomycetes</taxon>
        <taxon>Tremellales</taxon>
        <taxon>Tremellaceae</taxon>
        <taxon>Tremella</taxon>
    </lineage>
</organism>
<evidence type="ECO:0000259" key="2">
    <source>
        <dbReference type="Pfam" id="PF10551"/>
    </source>
</evidence>
<feature type="domain" description="MULE transposase" evidence="2">
    <location>
        <begin position="469"/>
        <end position="519"/>
    </location>
</feature>
<feature type="compositionally biased region" description="Polar residues" evidence="1">
    <location>
        <begin position="1"/>
        <end position="21"/>
    </location>
</feature>
<evidence type="ECO:0000313" key="3">
    <source>
        <dbReference type="EMBL" id="RXK37262.1"/>
    </source>
</evidence>
<gene>
    <name evidence="3" type="ORF">M231_05483</name>
</gene>
<proteinExistence type="predicted"/>
<dbReference type="Proteomes" id="UP000289152">
    <property type="component" value="Unassembled WGS sequence"/>
</dbReference>
<feature type="region of interest" description="Disordered" evidence="1">
    <location>
        <begin position="255"/>
        <end position="324"/>
    </location>
</feature>
<reference evidence="3 4" key="1">
    <citation type="submission" date="2016-06" db="EMBL/GenBank/DDBJ databases">
        <title>Evolution of pathogenesis and genome organization in the Tremellales.</title>
        <authorList>
            <person name="Cuomo C."/>
            <person name="Litvintseva A."/>
            <person name="Heitman J."/>
            <person name="Chen Y."/>
            <person name="Sun S."/>
            <person name="Springer D."/>
            <person name="Dromer F."/>
            <person name="Young S."/>
            <person name="Zeng Q."/>
            <person name="Chapman S."/>
            <person name="Gujja S."/>
            <person name="Saif S."/>
            <person name="Birren B."/>
        </authorList>
    </citation>
    <scope>NUCLEOTIDE SEQUENCE [LARGE SCALE GENOMIC DNA]</scope>
    <source>
        <strain evidence="3 4">ATCC 28783</strain>
    </source>
</reference>
<dbReference type="InParanoid" id="A0A4Q1BI17"/>
<dbReference type="VEuPathDB" id="FungiDB:TREMEDRAFT_19040"/>